<gene>
    <name evidence="6" type="ORF">FBZ92_108175</name>
</gene>
<reference evidence="6 7" key="1">
    <citation type="submission" date="2019-06" db="EMBL/GenBank/DDBJ databases">
        <title>Genomic Encyclopedia of Type Strains, Phase IV (KMG-V): Genome sequencing to study the core and pangenomes of soil and plant-associated prokaryotes.</title>
        <authorList>
            <person name="Whitman W."/>
        </authorList>
    </citation>
    <scope>NUCLEOTIDE SEQUENCE [LARGE SCALE GENOMIC DNA]</scope>
    <source>
        <strain evidence="6 7">BR 11140</strain>
    </source>
</reference>
<evidence type="ECO:0000259" key="4">
    <source>
        <dbReference type="PROSITE" id="PS50043"/>
    </source>
</evidence>
<comment type="caution">
    <text evidence="6">The sequence shown here is derived from an EMBL/GenBank/DDBJ whole genome shotgun (WGS) entry which is preliminary data.</text>
</comment>
<dbReference type="Proteomes" id="UP000318050">
    <property type="component" value="Unassembled WGS sequence"/>
</dbReference>
<dbReference type="SUPFAM" id="SSF46894">
    <property type="entry name" value="C-terminal effector domain of the bipartite response regulators"/>
    <property type="match status" value="1"/>
</dbReference>
<dbReference type="InterPro" id="IPR000792">
    <property type="entry name" value="Tscrpt_reg_LuxR_C"/>
</dbReference>
<evidence type="ECO:0000313" key="6">
    <source>
        <dbReference type="EMBL" id="TWB59529.1"/>
    </source>
</evidence>
<dbReference type="InterPro" id="IPR039420">
    <property type="entry name" value="WalR-like"/>
</dbReference>
<dbReference type="OrthoDB" id="9808843at2"/>
<evidence type="ECO:0000256" key="3">
    <source>
        <dbReference type="PROSITE-ProRule" id="PRU00169"/>
    </source>
</evidence>
<sequence length="205" mass="21936">MKLLLVDDHAIVRSGLRRLLAPLPGVAIAEAATGRDALARYREDRPDIVLLDLNLPGVGGLELLQRLLIEDPTACVLVFSMHAEALYASRALAAGAKGYMSKNADPEELLAAIRRLADGGRYVENEIAQELAVHGMPAGHPAQRLTERDLEILRLLGEGRALAEIASELGVGYKTIANTCTAIKAKLGVARTADLIRLSIEMGVS</sequence>
<protein>
    <submittedName>
        <fullName evidence="6">LuxR family two component transcriptional regulator</fullName>
    </submittedName>
</protein>
<dbReference type="PRINTS" id="PR00038">
    <property type="entry name" value="HTHLUXR"/>
</dbReference>
<dbReference type="SUPFAM" id="SSF52172">
    <property type="entry name" value="CheY-like"/>
    <property type="match status" value="1"/>
</dbReference>
<proteinExistence type="predicted"/>
<organism evidence="6 7">
    <name type="scientific">Nitrospirillum amazonense</name>
    <dbReference type="NCBI Taxonomy" id="28077"/>
    <lineage>
        <taxon>Bacteria</taxon>
        <taxon>Pseudomonadati</taxon>
        <taxon>Pseudomonadota</taxon>
        <taxon>Alphaproteobacteria</taxon>
        <taxon>Rhodospirillales</taxon>
        <taxon>Azospirillaceae</taxon>
        <taxon>Nitrospirillum</taxon>
    </lineage>
</organism>
<dbReference type="GO" id="GO:0000160">
    <property type="term" value="P:phosphorelay signal transduction system"/>
    <property type="evidence" value="ECO:0007669"/>
    <property type="project" value="InterPro"/>
</dbReference>
<dbReference type="InterPro" id="IPR016032">
    <property type="entry name" value="Sig_transdc_resp-reg_C-effctor"/>
</dbReference>
<dbReference type="InterPro" id="IPR001789">
    <property type="entry name" value="Sig_transdc_resp-reg_receiver"/>
</dbReference>
<feature type="domain" description="HTH luxR-type" evidence="4">
    <location>
        <begin position="138"/>
        <end position="203"/>
    </location>
</feature>
<evidence type="ECO:0000259" key="5">
    <source>
        <dbReference type="PROSITE" id="PS50110"/>
    </source>
</evidence>
<dbReference type="CDD" id="cd06170">
    <property type="entry name" value="LuxR_C_like"/>
    <property type="match status" value="1"/>
</dbReference>
<feature type="domain" description="Response regulatory" evidence="5">
    <location>
        <begin position="2"/>
        <end position="117"/>
    </location>
</feature>
<keyword evidence="1 3" id="KW-0597">Phosphoprotein</keyword>
<evidence type="ECO:0000313" key="7">
    <source>
        <dbReference type="Proteomes" id="UP000318050"/>
    </source>
</evidence>
<dbReference type="InterPro" id="IPR058245">
    <property type="entry name" value="NreC/VraR/RcsB-like_REC"/>
</dbReference>
<keyword evidence="2" id="KW-0238">DNA-binding</keyword>
<dbReference type="GO" id="GO:0006355">
    <property type="term" value="P:regulation of DNA-templated transcription"/>
    <property type="evidence" value="ECO:0007669"/>
    <property type="project" value="InterPro"/>
</dbReference>
<name>A0A560IN84_9PROT</name>
<dbReference type="CDD" id="cd17535">
    <property type="entry name" value="REC_NarL-like"/>
    <property type="match status" value="1"/>
</dbReference>
<dbReference type="Gene3D" id="3.40.50.2300">
    <property type="match status" value="1"/>
</dbReference>
<dbReference type="InterPro" id="IPR011006">
    <property type="entry name" value="CheY-like_superfamily"/>
</dbReference>
<dbReference type="Pfam" id="PF00196">
    <property type="entry name" value="GerE"/>
    <property type="match status" value="1"/>
</dbReference>
<dbReference type="PANTHER" id="PTHR43214:SF43">
    <property type="entry name" value="TWO-COMPONENT RESPONSE REGULATOR"/>
    <property type="match status" value="1"/>
</dbReference>
<dbReference type="AlphaFoldDB" id="A0A560IN84"/>
<dbReference type="PROSITE" id="PS50043">
    <property type="entry name" value="HTH_LUXR_2"/>
    <property type="match status" value="1"/>
</dbReference>
<evidence type="ECO:0000256" key="1">
    <source>
        <dbReference type="ARBA" id="ARBA00022553"/>
    </source>
</evidence>
<dbReference type="PROSITE" id="PS50110">
    <property type="entry name" value="RESPONSE_REGULATORY"/>
    <property type="match status" value="1"/>
</dbReference>
<evidence type="ECO:0000256" key="2">
    <source>
        <dbReference type="ARBA" id="ARBA00023125"/>
    </source>
</evidence>
<feature type="modified residue" description="4-aspartylphosphate" evidence="3">
    <location>
        <position position="52"/>
    </location>
</feature>
<dbReference type="GO" id="GO:0003677">
    <property type="term" value="F:DNA binding"/>
    <property type="evidence" value="ECO:0007669"/>
    <property type="project" value="UniProtKB-KW"/>
</dbReference>
<dbReference type="SMART" id="SM00448">
    <property type="entry name" value="REC"/>
    <property type="match status" value="1"/>
</dbReference>
<dbReference type="EMBL" id="VITT01000008">
    <property type="protein sequence ID" value="TWB59529.1"/>
    <property type="molecule type" value="Genomic_DNA"/>
</dbReference>
<accession>A0A560IN84</accession>
<dbReference type="SMART" id="SM00421">
    <property type="entry name" value="HTH_LUXR"/>
    <property type="match status" value="1"/>
</dbReference>
<dbReference type="PANTHER" id="PTHR43214">
    <property type="entry name" value="TWO-COMPONENT RESPONSE REGULATOR"/>
    <property type="match status" value="1"/>
</dbReference>
<dbReference type="Pfam" id="PF00072">
    <property type="entry name" value="Response_reg"/>
    <property type="match status" value="1"/>
</dbReference>